<dbReference type="Proteomes" id="UP001501009">
    <property type="component" value="Unassembled WGS sequence"/>
</dbReference>
<feature type="region of interest" description="Disordered" evidence="1">
    <location>
        <begin position="27"/>
        <end position="46"/>
    </location>
</feature>
<feature type="region of interest" description="Disordered" evidence="1">
    <location>
        <begin position="169"/>
        <end position="201"/>
    </location>
</feature>
<feature type="compositionally biased region" description="Polar residues" evidence="1">
    <location>
        <begin position="183"/>
        <end position="193"/>
    </location>
</feature>
<dbReference type="EMBL" id="BAABDE010000018">
    <property type="protein sequence ID" value="GAA3804242.1"/>
    <property type="molecule type" value="Genomic_DNA"/>
</dbReference>
<evidence type="ECO:0000313" key="4">
    <source>
        <dbReference type="Proteomes" id="UP001501009"/>
    </source>
</evidence>
<reference evidence="4" key="1">
    <citation type="journal article" date="2019" name="Int. J. Syst. Evol. Microbiol.">
        <title>The Global Catalogue of Microorganisms (GCM) 10K type strain sequencing project: providing services to taxonomists for standard genome sequencing and annotation.</title>
        <authorList>
            <consortium name="The Broad Institute Genomics Platform"/>
            <consortium name="The Broad Institute Genome Sequencing Center for Infectious Disease"/>
            <person name="Wu L."/>
            <person name="Ma J."/>
        </authorList>
    </citation>
    <scope>NUCLEOTIDE SEQUENCE [LARGE SCALE GENOMIC DNA]</scope>
    <source>
        <strain evidence="4">JCM 17138</strain>
    </source>
</reference>
<dbReference type="Pfam" id="PF13349">
    <property type="entry name" value="DUF4097"/>
    <property type="match status" value="1"/>
</dbReference>
<comment type="caution">
    <text evidence="3">The sequence shown here is derived from an EMBL/GenBank/DDBJ whole genome shotgun (WGS) entry which is preliminary data.</text>
</comment>
<evidence type="ECO:0000259" key="2">
    <source>
        <dbReference type="Pfam" id="PF13349"/>
    </source>
</evidence>
<proteinExistence type="predicted"/>
<evidence type="ECO:0000256" key="1">
    <source>
        <dbReference type="SAM" id="MobiDB-lite"/>
    </source>
</evidence>
<gene>
    <name evidence="3" type="ORF">GCM10022403_042700</name>
</gene>
<feature type="compositionally biased region" description="Polar residues" evidence="1">
    <location>
        <begin position="36"/>
        <end position="46"/>
    </location>
</feature>
<keyword evidence="4" id="KW-1185">Reference proteome</keyword>
<organism evidence="3 4">
    <name type="scientific">Streptomyces coacervatus</name>
    <dbReference type="NCBI Taxonomy" id="647381"/>
    <lineage>
        <taxon>Bacteria</taxon>
        <taxon>Bacillati</taxon>
        <taxon>Actinomycetota</taxon>
        <taxon>Actinomycetes</taxon>
        <taxon>Kitasatosporales</taxon>
        <taxon>Streptomycetaceae</taxon>
        <taxon>Streptomyces</taxon>
    </lineage>
</organism>
<dbReference type="InterPro" id="IPR025164">
    <property type="entry name" value="Toastrack_DUF4097"/>
</dbReference>
<protein>
    <recommendedName>
        <fullName evidence="2">DUF4097 domain-containing protein</fullName>
    </recommendedName>
</protein>
<name>A0ABP7HTW9_9ACTN</name>
<accession>A0ABP7HTW9</accession>
<sequence length="201" mass="19958">MSLKVDTPGIGVTLSAGDDAQVRVSATGDYSDARPQLTTSKSGDTATVNADCSGSCDLQLHITLPAAMRAQVESGNSEIVAEGLAGSLVLRTGDGAITVRRPTGPLSLHSGNGQVTLSDATSQQADIATTAGAVDAAFTSAPAKVNIATKDGAVDLAVPSGAGYSVLAHSSGSTPEVDVPNSRGASRSLTVSTADGGIRIH</sequence>
<dbReference type="Gene3D" id="2.160.20.120">
    <property type="match status" value="1"/>
</dbReference>
<evidence type="ECO:0000313" key="3">
    <source>
        <dbReference type="EMBL" id="GAA3804242.1"/>
    </source>
</evidence>
<feature type="domain" description="DUF4097" evidence="2">
    <location>
        <begin position="3"/>
        <end position="201"/>
    </location>
</feature>